<accession>A0AAE2ZNJ1</accession>
<proteinExistence type="predicted"/>
<evidence type="ECO:0000259" key="1">
    <source>
        <dbReference type="Pfam" id="PF06568"/>
    </source>
</evidence>
<dbReference type="InterPro" id="IPR009506">
    <property type="entry name" value="YjiS-like"/>
</dbReference>
<comment type="caution">
    <text evidence="2">The sequence shown here is derived from an EMBL/GenBank/DDBJ whole genome shotgun (WGS) entry which is preliminary data.</text>
</comment>
<feature type="domain" description="YjiS-like" evidence="1">
    <location>
        <begin position="11"/>
        <end position="45"/>
    </location>
</feature>
<keyword evidence="3" id="KW-1185">Reference proteome</keyword>
<evidence type="ECO:0000313" key="2">
    <source>
        <dbReference type="EMBL" id="MBW8640189.1"/>
    </source>
</evidence>
<evidence type="ECO:0000313" key="3">
    <source>
        <dbReference type="Proteomes" id="UP001196509"/>
    </source>
</evidence>
<name>A0AAE2ZNJ1_9HYPH</name>
<dbReference type="Pfam" id="PF06568">
    <property type="entry name" value="YjiS-like"/>
    <property type="match status" value="1"/>
</dbReference>
<organism evidence="2 3">
    <name type="scientific">Flavimaribacter sediminis</name>
    <dbReference type="NCBI Taxonomy" id="2865987"/>
    <lineage>
        <taxon>Bacteria</taxon>
        <taxon>Pseudomonadati</taxon>
        <taxon>Pseudomonadota</taxon>
        <taxon>Alphaproteobacteria</taxon>
        <taxon>Hyphomicrobiales</taxon>
        <taxon>Rhizobiaceae</taxon>
        <taxon>Flavimaribacter</taxon>
    </lineage>
</organism>
<dbReference type="EMBL" id="JAICBX010000005">
    <property type="protein sequence ID" value="MBW8640189.1"/>
    <property type="molecule type" value="Genomic_DNA"/>
</dbReference>
<dbReference type="AlphaFoldDB" id="A0AAE2ZNJ1"/>
<sequence length="58" mass="6753">MSIYNSVRGAIERVGAARRRRRDYDKLNAMDDRQLYDIGLTRGDIMAGFARRRSQFGE</sequence>
<reference evidence="2" key="1">
    <citation type="submission" date="2021-08" db="EMBL/GenBank/DDBJ databases">
        <title>Hoeflea bacterium WL0058 sp. nov., isolated from the sediment.</title>
        <authorList>
            <person name="Wang L."/>
            <person name="Zhang D."/>
        </authorList>
    </citation>
    <scope>NUCLEOTIDE SEQUENCE</scope>
    <source>
        <strain evidence="2">WL0058</strain>
    </source>
</reference>
<gene>
    <name evidence="2" type="ORF">K1W69_23545</name>
</gene>
<protein>
    <submittedName>
        <fullName evidence="2">DUF1127 domain-containing protein</fullName>
    </submittedName>
</protein>
<dbReference type="RefSeq" id="WP_220230902.1">
    <property type="nucleotide sequence ID" value="NZ_JAICBX010000005.1"/>
</dbReference>
<dbReference type="Proteomes" id="UP001196509">
    <property type="component" value="Unassembled WGS sequence"/>
</dbReference>